<evidence type="ECO:0000313" key="7">
    <source>
        <dbReference type="EMBL" id="GAH69604.1"/>
    </source>
</evidence>
<dbReference type="Pfam" id="PF02653">
    <property type="entry name" value="BPD_transp_2"/>
    <property type="match status" value="1"/>
</dbReference>
<keyword evidence="3 6" id="KW-0812">Transmembrane</keyword>
<dbReference type="PANTHER" id="PTHR30482:SF10">
    <property type="entry name" value="HIGH-AFFINITY BRANCHED-CHAIN AMINO ACID TRANSPORT PROTEIN BRAE"/>
    <property type="match status" value="1"/>
</dbReference>
<evidence type="ECO:0000256" key="3">
    <source>
        <dbReference type="ARBA" id="ARBA00022692"/>
    </source>
</evidence>
<name>X1IU24_9ZZZZ</name>
<evidence type="ECO:0000256" key="2">
    <source>
        <dbReference type="ARBA" id="ARBA00022475"/>
    </source>
</evidence>
<evidence type="ECO:0000256" key="5">
    <source>
        <dbReference type="ARBA" id="ARBA00023136"/>
    </source>
</evidence>
<dbReference type="CDD" id="cd06581">
    <property type="entry name" value="TM_PBP1_LivM_like"/>
    <property type="match status" value="1"/>
</dbReference>
<feature type="transmembrane region" description="Helical" evidence="6">
    <location>
        <begin position="33"/>
        <end position="53"/>
    </location>
</feature>
<feature type="transmembrane region" description="Helical" evidence="6">
    <location>
        <begin position="108"/>
        <end position="127"/>
    </location>
</feature>
<keyword evidence="4 6" id="KW-1133">Transmembrane helix</keyword>
<feature type="non-terminal residue" evidence="7">
    <location>
        <position position="267"/>
    </location>
</feature>
<dbReference type="EMBL" id="BARU01028352">
    <property type="protein sequence ID" value="GAH69604.1"/>
    <property type="molecule type" value="Genomic_DNA"/>
</dbReference>
<evidence type="ECO:0000256" key="4">
    <source>
        <dbReference type="ARBA" id="ARBA00022989"/>
    </source>
</evidence>
<dbReference type="AlphaFoldDB" id="X1IU24"/>
<feature type="transmembrane region" description="Helical" evidence="6">
    <location>
        <begin position="158"/>
        <end position="181"/>
    </location>
</feature>
<comment type="subcellular location">
    <subcellularLocation>
        <location evidence="1">Cell membrane</location>
        <topology evidence="1">Multi-pass membrane protein</topology>
    </subcellularLocation>
</comment>
<dbReference type="GO" id="GO:0005886">
    <property type="term" value="C:plasma membrane"/>
    <property type="evidence" value="ECO:0007669"/>
    <property type="project" value="UniProtKB-SubCell"/>
</dbReference>
<dbReference type="InterPro" id="IPR043428">
    <property type="entry name" value="LivM-like"/>
</dbReference>
<comment type="caution">
    <text evidence="7">The sequence shown here is derived from an EMBL/GenBank/DDBJ whole genome shotgun (WGS) entry which is preliminary data.</text>
</comment>
<evidence type="ECO:0008006" key="8">
    <source>
        <dbReference type="Google" id="ProtNLM"/>
    </source>
</evidence>
<feature type="transmembrane region" description="Helical" evidence="6">
    <location>
        <begin position="60"/>
        <end position="88"/>
    </location>
</feature>
<keyword evidence="2" id="KW-1003">Cell membrane</keyword>
<reference evidence="7" key="1">
    <citation type="journal article" date="2014" name="Front. Microbiol.">
        <title>High frequency of phylogenetically diverse reductive dehalogenase-homologous genes in deep subseafloor sedimentary metagenomes.</title>
        <authorList>
            <person name="Kawai M."/>
            <person name="Futagami T."/>
            <person name="Toyoda A."/>
            <person name="Takaki Y."/>
            <person name="Nishi S."/>
            <person name="Hori S."/>
            <person name="Arai W."/>
            <person name="Tsubouchi T."/>
            <person name="Morono Y."/>
            <person name="Uchiyama I."/>
            <person name="Ito T."/>
            <person name="Fujiyama A."/>
            <person name="Inagaki F."/>
            <person name="Takami H."/>
        </authorList>
    </citation>
    <scope>NUCLEOTIDE SEQUENCE</scope>
    <source>
        <strain evidence="7">Expedition CK06-06</strain>
    </source>
</reference>
<evidence type="ECO:0000256" key="1">
    <source>
        <dbReference type="ARBA" id="ARBA00004651"/>
    </source>
</evidence>
<feature type="transmembrane region" description="Helical" evidence="6">
    <location>
        <begin position="7"/>
        <end position="27"/>
    </location>
</feature>
<evidence type="ECO:0000256" key="6">
    <source>
        <dbReference type="SAM" id="Phobius"/>
    </source>
</evidence>
<dbReference type="GO" id="GO:0015658">
    <property type="term" value="F:branched-chain amino acid transmembrane transporter activity"/>
    <property type="evidence" value="ECO:0007669"/>
    <property type="project" value="InterPro"/>
</dbReference>
<dbReference type="PANTHER" id="PTHR30482">
    <property type="entry name" value="HIGH-AFFINITY BRANCHED-CHAIN AMINO ACID TRANSPORT SYSTEM PERMEASE"/>
    <property type="match status" value="1"/>
</dbReference>
<keyword evidence="5 6" id="KW-0472">Membrane</keyword>
<accession>X1IU24</accession>
<feature type="non-terminal residue" evidence="7">
    <location>
        <position position="1"/>
    </location>
</feature>
<protein>
    <recommendedName>
        <fullName evidence="8">Branched-chain amino acid ABC transporter permease</fullName>
    </recommendedName>
</protein>
<feature type="transmembrane region" description="Helical" evidence="6">
    <location>
        <begin position="236"/>
        <end position="259"/>
    </location>
</feature>
<proteinExistence type="predicted"/>
<gene>
    <name evidence="7" type="ORF">S03H2_45260</name>
</gene>
<dbReference type="InterPro" id="IPR001851">
    <property type="entry name" value="ABC_transp_permease"/>
</dbReference>
<organism evidence="7">
    <name type="scientific">marine sediment metagenome</name>
    <dbReference type="NCBI Taxonomy" id="412755"/>
    <lineage>
        <taxon>unclassified sequences</taxon>
        <taxon>metagenomes</taxon>
        <taxon>ecological metagenomes</taxon>
    </lineage>
</organism>
<sequence>YTGQVALGHAAFFGIGAYTSSLCYIWFGLNPWFGMFLGGILAVAVSAVINYPCFRLHGRYFAIATLALGMIIRLLFTNWRLVGGALGVRLPLLPESLWNFQFHTTKLPYYYIMLVLCALIFAILYKIERSKLGFYLRAIKESEEAARSLGIDVAKYKLVAMSISVFFTAMAGTLYAQYVLYIDPISLMPLMTSILICVVPVLGGAGTLWGPVLGAPILLIAIEYSRAWLGGGGRGVDYMIVGAIMVAIIFRPAGLTSFFQGPRFRQW</sequence>
<feature type="transmembrane region" description="Helical" evidence="6">
    <location>
        <begin position="193"/>
        <end position="224"/>
    </location>
</feature>